<dbReference type="EMBL" id="MU827305">
    <property type="protein sequence ID" value="KAJ7363546.1"/>
    <property type="molecule type" value="Genomic_DNA"/>
</dbReference>
<organism evidence="1 2">
    <name type="scientific">Desmophyllum pertusum</name>
    <dbReference type="NCBI Taxonomy" id="174260"/>
    <lineage>
        <taxon>Eukaryota</taxon>
        <taxon>Metazoa</taxon>
        <taxon>Cnidaria</taxon>
        <taxon>Anthozoa</taxon>
        <taxon>Hexacorallia</taxon>
        <taxon>Scleractinia</taxon>
        <taxon>Caryophylliina</taxon>
        <taxon>Caryophylliidae</taxon>
        <taxon>Desmophyllum</taxon>
    </lineage>
</organism>
<sequence>MADQLDLVKNLPLIPDFIINLKIPDKDLEKRRCEQRVDPLTDTCTQREEEEREEITPELVARLVTRPEDLPQNVASSIKKYRDMMLRTLEDYMADHDQQRLIELDGNENPKVVFKSLMMKLTLSN</sequence>
<accession>A0A9X0CLZ4</accession>
<dbReference type="GO" id="GO:0016301">
    <property type="term" value="F:kinase activity"/>
    <property type="evidence" value="ECO:0007669"/>
    <property type="project" value="UniProtKB-KW"/>
</dbReference>
<proteinExistence type="predicted"/>
<dbReference type="Gene3D" id="3.40.50.300">
    <property type="entry name" value="P-loop containing nucleotide triphosphate hydrolases"/>
    <property type="match status" value="1"/>
</dbReference>
<gene>
    <name evidence="1" type="primary">AK9_2</name>
    <name evidence="1" type="ORF">OS493_009704</name>
</gene>
<reference evidence="1" key="1">
    <citation type="submission" date="2023-01" db="EMBL/GenBank/DDBJ databases">
        <title>Genome assembly of the deep-sea coral Lophelia pertusa.</title>
        <authorList>
            <person name="Herrera S."/>
            <person name="Cordes E."/>
        </authorList>
    </citation>
    <scope>NUCLEOTIDE SEQUENCE</scope>
    <source>
        <strain evidence="1">USNM1676648</strain>
        <tissue evidence="1">Polyp</tissue>
    </source>
</reference>
<comment type="caution">
    <text evidence="1">The sequence shown here is derived from an EMBL/GenBank/DDBJ whole genome shotgun (WGS) entry which is preliminary data.</text>
</comment>
<keyword evidence="2" id="KW-1185">Reference proteome</keyword>
<keyword evidence="1" id="KW-0808">Transferase</keyword>
<name>A0A9X0CLZ4_9CNID</name>
<evidence type="ECO:0000313" key="2">
    <source>
        <dbReference type="Proteomes" id="UP001163046"/>
    </source>
</evidence>
<dbReference type="Proteomes" id="UP001163046">
    <property type="component" value="Unassembled WGS sequence"/>
</dbReference>
<dbReference type="AlphaFoldDB" id="A0A9X0CLZ4"/>
<evidence type="ECO:0000313" key="1">
    <source>
        <dbReference type="EMBL" id="KAJ7363546.1"/>
    </source>
</evidence>
<protein>
    <submittedName>
        <fullName evidence="1">Adenylate kinase</fullName>
    </submittedName>
</protein>
<dbReference type="OrthoDB" id="439792at2759"/>
<dbReference type="InterPro" id="IPR027417">
    <property type="entry name" value="P-loop_NTPase"/>
</dbReference>
<keyword evidence="1" id="KW-0418">Kinase</keyword>